<dbReference type="PANTHER" id="PTHR37423:SF2">
    <property type="entry name" value="MEMBRANE-BOUND LYTIC MUREIN TRANSGLYCOSYLASE C"/>
    <property type="match status" value="1"/>
</dbReference>
<dbReference type="PANTHER" id="PTHR37423">
    <property type="entry name" value="SOLUBLE LYTIC MUREIN TRANSGLYCOSYLASE-RELATED"/>
    <property type="match status" value="1"/>
</dbReference>
<sequence>MQARREGKRMKRFFGIVFLCLVAGLVIANLITNVKPVSAALTSSSATSYQNMARQEAAAAGIPPDLFVNQINQESGFNPNARGGSGEIGIAQFMPETAKGLGIDPADPRQALHAAAQLMARYYQANGKDYAKALAGYNCGGGCLAHALSVGGEQWGCQIPQSTQRYIWLIMSRRVC</sequence>
<dbReference type="InterPro" id="IPR008258">
    <property type="entry name" value="Transglycosylase_SLT_dom_1"/>
</dbReference>
<feature type="domain" description="Transglycosylase SLT" evidence="1">
    <location>
        <begin position="52"/>
        <end position="148"/>
    </location>
</feature>
<accession>A0ABQ3UVL2</accession>
<dbReference type="EMBL" id="BNJG01000002">
    <property type="protein sequence ID" value="GHO56724.1"/>
    <property type="molecule type" value="Genomic_DNA"/>
</dbReference>
<dbReference type="InterPro" id="IPR023346">
    <property type="entry name" value="Lysozyme-like_dom_sf"/>
</dbReference>
<protein>
    <recommendedName>
        <fullName evidence="1">Transglycosylase SLT domain-containing protein</fullName>
    </recommendedName>
</protein>
<evidence type="ECO:0000313" key="3">
    <source>
        <dbReference type="Proteomes" id="UP000654345"/>
    </source>
</evidence>
<dbReference type="Pfam" id="PF01464">
    <property type="entry name" value="SLT"/>
    <property type="match status" value="1"/>
</dbReference>
<dbReference type="Gene3D" id="1.10.530.10">
    <property type="match status" value="1"/>
</dbReference>
<evidence type="ECO:0000259" key="1">
    <source>
        <dbReference type="Pfam" id="PF01464"/>
    </source>
</evidence>
<comment type="caution">
    <text evidence="2">The sequence shown here is derived from an EMBL/GenBank/DDBJ whole genome shotgun (WGS) entry which is preliminary data.</text>
</comment>
<organism evidence="2 3">
    <name type="scientific">Ktedonobacter robiniae</name>
    <dbReference type="NCBI Taxonomy" id="2778365"/>
    <lineage>
        <taxon>Bacteria</taxon>
        <taxon>Bacillati</taxon>
        <taxon>Chloroflexota</taxon>
        <taxon>Ktedonobacteria</taxon>
        <taxon>Ktedonobacterales</taxon>
        <taxon>Ktedonobacteraceae</taxon>
        <taxon>Ktedonobacter</taxon>
    </lineage>
</organism>
<dbReference type="SUPFAM" id="SSF53955">
    <property type="entry name" value="Lysozyme-like"/>
    <property type="match status" value="1"/>
</dbReference>
<proteinExistence type="predicted"/>
<evidence type="ECO:0000313" key="2">
    <source>
        <dbReference type="EMBL" id="GHO56724.1"/>
    </source>
</evidence>
<gene>
    <name evidence="2" type="ORF">KSB_51990</name>
</gene>
<dbReference type="Proteomes" id="UP000654345">
    <property type="component" value="Unassembled WGS sequence"/>
</dbReference>
<dbReference type="CDD" id="cd00254">
    <property type="entry name" value="LT-like"/>
    <property type="match status" value="1"/>
</dbReference>
<reference evidence="2 3" key="1">
    <citation type="journal article" date="2021" name="Int. J. Syst. Evol. Microbiol.">
        <title>Reticulibacter mediterranei gen. nov., sp. nov., within the new family Reticulibacteraceae fam. nov., and Ktedonospora formicarum gen. nov., sp. nov., Ktedonobacter robiniae sp. nov., Dictyobacter formicarum sp. nov. and Dictyobacter arantiisoli sp. nov., belonging to the class Ktedonobacteria.</title>
        <authorList>
            <person name="Yabe S."/>
            <person name="Zheng Y."/>
            <person name="Wang C.M."/>
            <person name="Sakai Y."/>
            <person name="Abe K."/>
            <person name="Yokota A."/>
            <person name="Donadio S."/>
            <person name="Cavaletti L."/>
            <person name="Monciardini P."/>
        </authorList>
    </citation>
    <scope>NUCLEOTIDE SEQUENCE [LARGE SCALE GENOMIC DNA]</scope>
    <source>
        <strain evidence="2 3">SOSP1-30</strain>
    </source>
</reference>
<name>A0ABQ3UVL2_9CHLR</name>
<keyword evidence="3" id="KW-1185">Reference proteome</keyword>